<keyword evidence="1" id="KW-0812">Transmembrane</keyword>
<dbReference type="InterPro" id="IPR017516">
    <property type="entry name" value="AbrB_dup"/>
</dbReference>
<dbReference type="PANTHER" id="PTHR38457">
    <property type="entry name" value="REGULATOR ABRB-RELATED"/>
    <property type="match status" value="1"/>
</dbReference>
<dbReference type="EMBL" id="WLXI01000035">
    <property type="protein sequence ID" value="MTD01327.1"/>
    <property type="molecule type" value="Genomic_DNA"/>
</dbReference>
<gene>
    <name evidence="2" type="ORF">GKS16_03435</name>
</gene>
<feature type="transmembrane region" description="Helical" evidence="1">
    <location>
        <begin position="28"/>
        <end position="48"/>
    </location>
</feature>
<keyword evidence="2" id="KW-0503">Monooxygenase</keyword>
<dbReference type="GO" id="GO:0010468">
    <property type="term" value="P:regulation of gene expression"/>
    <property type="evidence" value="ECO:0007669"/>
    <property type="project" value="InterPro"/>
</dbReference>
<feature type="transmembrane region" description="Helical" evidence="1">
    <location>
        <begin position="195"/>
        <end position="228"/>
    </location>
</feature>
<feature type="transmembrane region" description="Helical" evidence="1">
    <location>
        <begin position="335"/>
        <end position="352"/>
    </location>
</feature>
<reference evidence="2 3" key="1">
    <citation type="submission" date="2019-11" db="EMBL/GenBank/DDBJ databases">
        <title>Streptococcus uberis isolated from clinical mastitis cases on a southeastern Queensland dairy.</title>
        <authorList>
            <person name="Workentine M.L."/>
            <person name="Price R."/>
            <person name="Olchowy T."/>
        </authorList>
    </citation>
    <scope>NUCLEOTIDE SEQUENCE [LARGE SCALE GENOMIC DNA]</scope>
    <source>
        <strain evidence="2 3">OLC4459-A17</strain>
    </source>
</reference>
<feature type="transmembrane region" description="Helical" evidence="1">
    <location>
        <begin position="240"/>
        <end position="262"/>
    </location>
</feature>
<accession>A0A6L6G850</accession>
<dbReference type="GO" id="GO:0004497">
    <property type="term" value="F:monooxygenase activity"/>
    <property type="evidence" value="ECO:0007669"/>
    <property type="project" value="UniProtKB-KW"/>
</dbReference>
<dbReference type="GeneID" id="93826919"/>
<protein>
    <submittedName>
        <fullName evidence="2">Ammonia monooxygenase</fullName>
    </submittedName>
</protein>
<keyword evidence="1" id="KW-1133">Transmembrane helix</keyword>
<comment type="caution">
    <text evidence="2">The sequence shown here is derived from an EMBL/GenBank/DDBJ whole genome shotgun (WGS) entry which is preliminary data.</text>
</comment>
<sequence>MLMLVFTLVVGLLGGLLAKFLKIPAPFMIGSMLLVAVVSMTMGSLDTLPSMKLFAQIISGAYIGQQVTKKDIIQLPKVGPSILGLMSLFTLNMLILGSLFCLFFKMDLVTAFLSCLPGGIVDVSLMAIDMGAETDVVATMQSVRLIGILLILPVWVSFITKRFAPELRQKPSNGLSQFTGRKVSLSGSQRVKNDLLVLFVASIGGVIGLKLGIPVGTLILSLIFSTVLKITHETKQMSPWIRYLAQICAGALIGSGFTPNSIWQMSQLIVPIILLLTSYLLINAFFGYLMYKRGIFDIQSALFASSPAGATDISLLAGELGGDMPKIASIQISRTLYTVIIMPLLIKLITFFF</sequence>
<keyword evidence="1" id="KW-0472">Membrane</keyword>
<dbReference type="AlphaFoldDB" id="A0A6L6G850"/>
<dbReference type="Proteomes" id="UP000483839">
    <property type="component" value="Unassembled WGS sequence"/>
</dbReference>
<organism evidence="2 3">
    <name type="scientific">Streptococcus uberis</name>
    <dbReference type="NCBI Taxonomy" id="1349"/>
    <lineage>
        <taxon>Bacteria</taxon>
        <taxon>Bacillati</taxon>
        <taxon>Bacillota</taxon>
        <taxon>Bacilli</taxon>
        <taxon>Lactobacillales</taxon>
        <taxon>Streptococcaceae</taxon>
        <taxon>Streptococcus</taxon>
    </lineage>
</organism>
<feature type="transmembrane region" description="Helical" evidence="1">
    <location>
        <begin position="111"/>
        <end position="130"/>
    </location>
</feature>
<keyword evidence="2" id="KW-0560">Oxidoreductase</keyword>
<evidence type="ECO:0000256" key="1">
    <source>
        <dbReference type="SAM" id="Phobius"/>
    </source>
</evidence>
<feature type="transmembrane region" description="Helical" evidence="1">
    <location>
        <begin position="142"/>
        <end position="160"/>
    </location>
</feature>
<name>A0A6L6G850_STRUB</name>
<dbReference type="PANTHER" id="PTHR38457:SF1">
    <property type="entry name" value="REGULATOR ABRB-RELATED"/>
    <property type="match status" value="1"/>
</dbReference>
<evidence type="ECO:0000313" key="3">
    <source>
        <dbReference type="Proteomes" id="UP000483839"/>
    </source>
</evidence>
<dbReference type="NCBIfam" id="TIGR03082">
    <property type="entry name" value="Gneg_AbrB_dup"/>
    <property type="match status" value="2"/>
</dbReference>
<dbReference type="PIRSF" id="PIRSF038991">
    <property type="entry name" value="Protein_AbrB"/>
    <property type="match status" value="1"/>
</dbReference>
<feature type="transmembrane region" description="Helical" evidence="1">
    <location>
        <begin position="82"/>
        <end position="105"/>
    </location>
</feature>
<evidence type="ECO:0000313" key="2">
    <source>
        <dbReference type="EMBL" id="MTD01327.1"/>
    </source>
</evidence>
<dbReference type="GO" id="GO:0016020">
    <property type="term" value="C:membrane"/>
    <property type="evidence" value="ECO:0007669"/>
    <property type="project" value="InterPro"/>
</dbReference>
<dbReference type="InterPro" id="IPR007820">
    <property type="entry name" value="AbrB_fam"/>
</dbReference>
<proteinExistence type="predicted"/>
<feature type="transmembrane region" description="Helical" evidence="1">
    <location>
        <begin position="268"/>
        <end position="291"/>
    </location>
</feature>
<dbReference type="RefSeq" id="WP_037592675.1">
    <property type="nucleotide sequence ID" value="NZ_BAABQC010000003.1"/>
</dbReference>
<dbReference type="Pfam" id="PF05145">
    <property type="entry name" value="AbrB"/>
    <property type="match status" value="2"/>
</dbReference>